<dbReference type="AlphaFoldDB" id="A0A150F467"/>
<feature type="domain" description="Phage terminase large subunit N-terminal" evidence="2">
    <location>
        <begin position="18"/>
        <end position="231"/>
    </location>
</feature>
<dbReference type="PANTHER" id="PTHR39184:SF1">
    <property type="entry name" value="PBSX PHAGE TERMINASE LARGE SUBUNIT"/>
    <property type="match status" value="1"/>
</dbReference>
<dbReference type="STRING" id="1793963.AXI58_19925"/>
<gene>
    <name evidence="4" type="ORF">AXI58_19925</name>
</gene>
<dbReference type="OrthoDB" id="9768556at2"/>
<organism evidence="4 5">
    <name type="scientific">Bacillus nakamurai</name>
    <dbReference type="NCBI Taxonomy" id="1793963"/>
    <lineage>
        <taxon>Bacteria</taxon>
        <taxon>Bacillati</taxon>
        <taxon>Bacillota</taxon>
        <taxon>Bacilli</taxon>
        <taxon>Bacillales</taxon>
        <taxon>Bacillaceae</taxon>
        <taxon>Bacillus</taxon>
    </lineage>
</organism>
<protein>
    <submittedName>
        <fullName evidence="4">Terminase</fullName>
    </submittedName>
</protein>
<dbReference type="InterPro" id="IPR052380">
    <property type="entry name" value="Viral_DNA_packaging_terminase"/>
</dbReference>
<keyword evidence="5" id="KW-1185">Reference proteome</keyword>
<dbReference type="InterPro" id="IPR035412">
    <property type="entry name" value="Terminase_L_N"/>
</dbReference>
<dbReference type="Proteomes" id="UP000075430">
    <property type="component" value="Unassembled WGS sequence"/>
</dbReference>
<evidence type="ECO:0000259" key="3">
    <source>
        <dbReference type="Pfam" id="PF17288"/>
    </source>
</evidence>
<comment type="caution">
    <text evidence="4">The sequence shown here is derived from an EMBL/GenBank/DDBJ whole genome shotgun (WGS) entry which is preliminary data.</text>
</comment>
<sequence>MTVKEVNPHFEDFLFDWNQKFQFLVGGYGSSKSYHAALKIILKLLTEKRTALVIREVYDTHRESTFSLFEGIVNELEIDHIVRCVSSPMQIRFPNGSRIIFKGLDKPAKLKSINNVSLIWIEECSEVKYDGFKELLGRLRHPTLPLHMILSTNPVGEDNWTFRHFFKDDRQKRFVLDDKELYEKRTIVVNDTYYHHSTAEDNLFLPKSYVKQLDELKDYDPDLYRIARKGRFGINGVRVLPQFEERPHEEVMEAIANIHRPLKRVGMDFGFEDSYNAIVRLAVDTEKKYLYIYWEYYKNQMTDDRTAEEIKEFAETKELIKADYAEPKTIRYYQQQGFNMVGARKFQGSRLQYIKKIKRFKKIICSDRCENTVYELKPLTYAKDKRGDIIEDTFMIDPHTFSAIWYALDDYEVSDLKEKPKGRPQRARPVREERGLSDDEATSQGTSD</sequence>
<name>A0A150F467_9BACI</name>
<dbReference type="InterPro" id="IPR027417">
    <property type="entry name" value="P-loop_NTPase"/>
</dbReference>
<reference evidence="5" key="1">
    <citation type="submission" date="2016-02" db="EMBL/GenBank/DDBJ databases">
        <authorList>
            <person name="Dunlap C."/>
        </authorList>
    </citation>
    <scope>NUCLEOTIDE SEQUENCE [LARGE SCALE GENOMIC DNA]</scope>
    <source>
        <strain evidence="5">NRRL B-41092</strain>
    </source>
</reference>
<evidence type="ECO:0000256" key="1">
    <source>
        <dbReference type="SAM" id="MobiDB-lite"/>
    </source>
</evidence>
<accession>A0A150F467</accession>
<dbReference type="Pfam" id="PF17288">
    <property type="entry name" value="Terminase_3C"/>
    <property type="match status" value="1"/>
</dbReference>
<feature type="region of interest" description="Disordered" evidence="1">
    <location>
        <begin position="417"/>
        <end position="448"/>
    </location>
</feature>
<dbReference type="EMBL" id="LSBA01000031">
    <property type="protein sequence ID" value="KXZ16393.1"/>
    <property type="molecule type" value="Genomic_DNA"/>
</dbReference>
<evidence type="ECO:0000313" key="5">
    <source>
        <dbReference type="Proteomes" id="UP000075430"/>
    </source>
</evidence>
<evidence type="ECO:0000259" key="2">
    <source>
        <dbReference type="Pfam" id="PF04466"/>
    </source>
</evidence>
<dbReference type="NCBIfam" id="TIGR01547">
    <property type="entry name" value="phage_term_2"/>
    <property type="match status" value="1"/>
</dbReference>
<feature type="domain" description="Phage terminase large subunit C-terminal" evidence="3">
    <location>
        <begin position="268"/>
        <end position="410"/>
    </location>
</feature>
<dbReference type="RefSeq" id="WP_061522773.1">
    <property type="nucleotide sequence ID" value="NZ_JARLZY010000030.1"/>
</dbReference>
<dbReference type="Gene3D" id="3.30.420.280">
    <property type="match status" value="1"/>
</dbReference>
<dbReference type="PANTHER" id="PTHR39184">
    <property type="match status" value="1"/>
</dbReference>
<dbReference type="InterPro" id="IPR006437">
    <property type="entry name" value="Phage_terminase_lsu"/>
</dbReference>
<evidence type="ECO:0000313" key="4">
    <source>
        <dbReference type="EMBL" id="KXZ16393.1"/>
    </source>
</evidence>
<dbReference type="Pfam" id="PF04466">
    <property type="entry name" value="Terminase_3"/>
    <property type="match status" value="1"/>
</dbReference>
<dbReference type="Gene3D" id="3.40.50.300">
    <property type="entry name" value="P-loop containing nucleotide triphosphate hydrolases"/>
    <property type="match status" value="1"/>
</dbReference>
<proteinExistence type="predicted"/>
<dbReference type="InterPro" id="IPR035413">
    <property type="entry name" value="Terminase_L_C"/>
</dbReference>